<feature type="domain" description="Thioredoxin" evidence="5">
    <location>
        <begin position="77"/>
        <end position="254"/>
    </location>
</feature>
<reference evidence="6 7" key="1">
    <citation type="submission" date="2016-10" db="EMBL/GenBank/DDBJ databases">
        <authorList>
            <person name="de Groot N.N."/>
        </authorList>
    </citation>
    <scope>NUCLEOTIDE SEQUENCE [LARGE SCALE GENOMIC DNA]</scope>
    <source>
        <strain evidence="6 7">DSM 15123</strain>
    </source>
</reference>
<feature type="binding site" evidence="3">
    <location>
        <position position="130"/>
    </location>
    <ligand>
        <name>Cu cation</name>
        <dbReference type="ChEBI" id="CHEBI:23378"/>
    </ligand>
</feature>
<keyword evidence="3" id="KW-0479">Metal-binding</keyword>
<feature type="binding site" evidence="3">
    <location>
        <position position="126"/>
    </location>
    <ligand>
        <name>Cu cation</name>
        <dbReference type="ChEBI" id="CHEBI:23378"/>
    </ligand>
</feature>
<evidence type="ECO:0000313" key="6">
    <source>
        <dbReference type="EMBL" id="SEN01754.1"/>
    </source>
</evidence>
<keyword evidence="4" id="KW-1015">Disulfide bond</keyword>
<protein>
    <submittedName>
        <fullName evidence="6">Protein SCO1/2</fullName>
    </submittedName>
</protein>
<keyword evidence="2 3" id="KW-0186">Copper</keyword>
<gene>
    <name evidence="6" type="ORF">SAMN02745977_00167</name>
</gene>
<dbReference type="InterPro" id="IPR003782">
    <property type="entry name" value="SCO1/SenC"/>
</dbReference>
<proteinExistence type="inferred from homology"/>
<dbReference type="RefSeq" id="WP_091812846.1">
    <property type="nucleotide sequence ID" value="NZ_FOCW01000001.1"/>
</dbReference>
<feature type="disulfide bond" description="Redox-active" evidence="4">
    <location>
        <begin position="126"/>
        <end position="130"/>
    </location>
</feature>
<dbReference type="EMBL" id="FOCW01000001">
    <property type="protein sequence ID" value="SEN01754.1"/>
    <property type="molecule type" value="Genomic_DNA"/>
</dbReference>
<dbReference type="Pfam" id="PF02630">
    <property type="entry name" value="SCO1-SenC"/>
    <property type="match status" value="1"/>
</dbReference>
<accession>A0A1H8D4T2</accession>
<dbReference type="AlphaFoldDB" id="A0A1H8D4T2"/>
<evidence type="ECO:0000256" key="4">
    <source>
        <dbReference type="PIRSR" id="PIRSR603782-2"/>
    </source>
</evidence>
<evidence type="ECO:0000259" key="5">
    <source>
        <dbReference type="PROSITE" id="PS51352"/>
    </source>
</evidence>
<dbReference type="OrthoDB" id="8550465at2"/>
<feature type="binding site" evidence="3">
    <location>
        <position position="216"/>
    </location>
    <ligand>
        <name>Cu cation</name>
        <dbReference type="ChEBI" id="CHEBI:23378"/>
    </ligand>
</feature>
<dbReference type="PROSITE" id="PS51352">
    <property type="entry name" value="THIOREDOXIN_2"/>
    <property type="match status" value="1"/>
</dbReference>
<evidence type="ECO:0000256" key="1">
    <source>
        <dbReference type="ARBA" id="ARBA00010996"/>
    </source>
</evidence>
<name>A0A1H8D4T2_9BURK</name>
<evidence type="ECO:0000313" key="7">
    <source>
        <dbReference type="Proteomes" id="UP000199531"/>
    </source>
</evidence>
<evidence type="ECO:0000256" key="3">
    <source>
        <dbReference type="PIRSR" id="PIRSR603782-1"/>
    </source>
</evidence>
<organism evidence="6 7">
    <name type="scientific">Brachymonas denitrificans DSM 15123</name>
    <dbReference type="NCBI Taxonomy" id="1121117"/>
    <lineage>
        <taxon>Bacteria</taxon>
        <taxon>Pseudomonadati</taxon>
        <taxon>Pseudomonadota</taxon>
        <taxon>Betaproteobacteria</taxon>
        <taxon>Burkholderiales</taxon>
        <taxon>Comamonadaceae</taxon>
        <taxon>Brachymonas</taxon>
    </lineage>
</organism>
<comment type="similarity">
    <text evidence="1">Belongs to the SCO1/2 family.</text>
</comment>
<dbReference type="Proteomes" id="UP000199531">
    <property type="component" value="Unassembled WGS sequence"/>
</dbReference>
<dbReference type="GO" id="GO:0046872">
    <property type="term" value="F:metal ion binding"/>
    <property type="evidence" value="ECO:0007669"/>
    <property type="project" value="UniProtKB-KW"/>
</dbReference>
<sequence length="254" mass="26754">MDAVPASLARSARRLSGALSAMLAAGLLVWLSWYTQGFEVWTFEARRQVAAREGGMQAAVVPVRLAASDGTVLQRGKVTGVPAVAVHADTGAGNRGAAATANAVLPWSEPQAGAKAYLVDFIYTRCPTVCLALGSEFQQAQRAVAQDPAYAGVRLLSVSFDVENDSPAALASYATSLRADPEWWTFAVPSSAANAEALLRSLGVVVIPDGMGGFVHNGSIHLLDGQGRLRGLYGYDGWPQALADARRLSEETRP</sequence>
<dbReference type="SUPFAM" id="SSF52833">
    <property type="entry name" value="Thioredoxin-like"/>
    <property type="match status" value="1"/>
</dbReference>
<dbReference type="InterPro" id="IPR036249">
    <property type="entry name" value="Thioredoxin-like_sf"/>
</dbReference>
<dbReference type="CDD" id="cd02968">
    <property type="entry name" value="SCO"/>
    <property type="match status" value="1"/>
</dbReference>
<dbReference type="InterPro" id="IPR013766">
    <property type="entry name" value="Thioredoxin_domain"/>
</dbReference>
<evidence type="ECO:0000256" key="2">
    <source>
        <dbReference type="ARBA" id="ARBA00023008"/>
    </source>
</evidence>
<keyword evidence="7" id="KW-1185">Reference proteome</keyword>
<dbReference type="STRING" id="1121117.SAMN02745977_00167"/>
<dbReference type="Gene3D" id="3.40.30.10">
    <property type="entry name" value="Glutaredoxin"/>
    <property type="match status" value="1"/>
</dbReference>